<evidence type="ECO:0000313" key="1">
    <source>
        <dbReference type="EMBL" id="MBD2695083.1"/>
    </source>
</evidence>
<name>A0ABR8JC32_9NOST</name>
<accession>A0ABR8JC32</accession>
<evidence type="ECO:0000313" key="2">
    <source>
        <dbReference type="Proteomes" id="UP000660381"/>
    </source>
</evidence>
<comment type="caution">
    <text evidence="1">The sequence shown here is derived from an EMBL/GenBank/DDBJ whole genome shotgun (WGS) entry which is preliminary data.</text>
</comment>
<sequence>MIVKEYLKAVPIEQFFRTGELEVFRSDETSKIVEVVATIESKVQCWLVGSGGKSA</sequence>
<dbReference type="EMBL" id="JACJTQ010000076">
    <property type="protein sequence ID" value="MBD2695083.1"/>
    <property type="molecule type" value="Genomic_DNA"/>
</dbReference>
<dbReference type="RefSeq" id="WP_158624007.1">
    <property type="nucleotide sequence ID" value="NZ_JACJTQ010000076.1"/>
</dbReference>
<reference evidence="1 2" key="1">
    <citation type="journal article" date="2020" name="ISME J.">
        <title>Comparative genomics reveals insights into cyanobacterial evolution and habitat adaptation.</title>
        <authorList>
            <person name="Chen M.Y."/>
            <person name="Teng W.K."/>
            <person name="Zhao L."/>
            <person name="Hu C.X."/>
            <person name="Zhou Y.K."/>
            <person name="Han B.P."/>
            <person name="Song L.R."/>
            <person name="Shu W.S."/>
        </authorList>
    </citation>
    <scope>NUCLEOTIDE SEQUENCE [LARGE SCALE GENOMIC DNA]</scope>
    <source>
        <strain evidence="1 2">FACHB-362</strain>
    </source>
</reference>
<protein>
    <submittedName>
        <fullName evidence="1">Uncharacterized protein</fullName>
    </submittedName>
</protein>
<gene>
    <name evidence="1" type="ORF">H6G68_25695</name>
</gene>
<dbReference type="Proteomes" id="UP000660381">
    <property type="component" value="Unassembled WGS sequence"/>
</dbReference>
<organism evidence="1 2">
    <name type="scientific">Anabaena catenula FACHB-362</name>
    <dbReference type="NCBI Taxonomy" id="2692877"/>
    <lineage>
        <taxon>Bacteria</taxon>
        <taxon>Bacillati</taxon>
        <taxon>Cyanobacteriota</taxon>
        <taxon>Cyanophyceae</taxon>
        <taxon>Nostocales</taxon>
        <taxon>Nostocaceae</taxon>
        <taxon>Anabaena</taxon>
    </lineage>
</organism>
<keyword evidence="2" id="KW-1185">Reference proteome</keyword>
<proteinExistence type="predicted"/>